<dbReference type="EMBL" id="CP009512">
    <property type="protein sequence ID" value="AKB65693.1"/>
    <property type="molecule type" value="Genomic_DNA"/>
</dbReference>
<evidence type="ECO:0000256" key="3">
    <source>
        <dbReference type="ARBA" id="ARBA00023125"/>
    </source>
</evidence>
<dbReference type="STRING" id="213585.MSMAS_2497"/>
<dbReference type="HOGENOM" id="CLU_021095_10_0_2"/>
<evidence type="ECO:0000313" key="5">
    <source>
        <dbReference type="EMBL" id="AKB65693.1"/>
    </source>
</evidence>
<dbReference type="KEGG" id="mmj:MSMAS_2497"/>
<accession>A0A0E3RLC4</accession>
<dbReference type="Gene3D" id="3.90.220.20">
    <property type="entry name" value="DNA methylase specificity domains"/>
    <property type="match status" value="2"/>
</dbReference>
<dbReference type="Gene3D" id="1.10.287.1120">
    <property type="entry name" value="Bipartite methylase S protein"/>
    <property type="match status" value="1"/>
</dbReference>
<dbReference type="SUPFAM" id="SSF116734">
    <property type="entry name" value="DNA methylase specificity domain"/>
    <property type="match status" value="2"/>
</dbReference>
<gene>
    <name evidence="5" type="ORF">MSMAS_2497</name>
</gene>
<name>A0A0E3RLC4_METMZ</name>
<dbReference type="CDD" id="cd17254">
    <property type="entry name" value="RMtype1_S_FclI-TRD1-CR1_like"/>
    <property type="match status" value="1"/>
</dbReference>
<dbReference type="InterPro" id="IPR052021">
    <property type="entry name" value="Type-I_RS_S_subunit"/>
</dbReference>
<dbReference type="PANTHER" id="PTHR30408">
    <property type="entry name" value="TYPE-1 RESTRICTION ENZYME ECOKI SPECIFICITY PROTEIN"/>
    <property type="match status" value="1"/>
</dbReference>
<dbReference type="GeneID" id="24840234"/>
<reference evidence="5 6" key="1">
    <citation type="submission" date="2014-07" db="EMBL/GenBank/DDBJ databases">
        <title>Methanogenic archaea and the global carbon cycle.</title>
        <authorList>
            <person name="Henriksen J.R."/>
            <person name="Luke J."/>
            <person name="Reinhart S."/>
            <person name="Benedict M.N."/>
            <person name="Youngblut N.D."/>
            <person name="Metcalf M.E."/>
            <person name="Whitaker R.J."/>
            <person name="Metcalf W.W."/>
        </authorList>
    </citation>
    <scope>NUCLEOTIDE SEQUENCE [LARGE SCALE GENOMIC DNA]</scope>
    <source>
        <strain evidence="5 6">S-6</strain>
    </source>
</reference>
<dbReference type="GO" id="GO:0009307">
    <property type="term" value="P:DNA restriction-modification system"/>
    <property type="evidence" value="ECO:0007669"/>
    <property type="project" value="UniProtKB-KW"/>
</dbReference>
<organism evidence="5 6">
    <name type="scientific">Methanosarcina mazei S-6</name>
    <dbReference type="NCBI Taxonomy" id="213585"/>
    <lineage>
        <taxon>Archaea</taxon>
        <taxon>Methanobacteriati</taxon>
        <taxon>Methanobacteriota</taxon>
        <taxon>Stenosarchaea group</taxon>
        <taxon>Methanomicrobia</taxon>
        <taxon>Methanosarcinales</taxon>
        <taxon>Methanosarcinaceae</taxon>
        <taxon>Methanosarcina</taxon>
    </lineage>
</organism>
<feature type="domain" description="Type I restriction modification DNA specificity" evidence="4">
    <location>
        <begin position="5"/>
        <end position="166"/>
    </location>
</feature>
<dbReference type="GO" id="GO:0003677">
    <property type="term" value="F:DNA binding"/>
    <property type="evidence" value="ECO:0007669"/>
    <property type="project" value="UniProtKB-KW"/>
</dbReference>
<protein>
    <submittedName>
        <fullName evidence="5">Type I restriction-modification system, specificity subunit S</fullName>
        <ecNumber evidence="5">3.1.21.3</ecNumber>
    </submittedName>
</protein>
<dbReference type="InterPro" id="IPR000055">
    <property type="entry name" value="Restrct_endonuc_typeI_TRD"/>
</dbReference>
<evidence type="ECO:0000259" key="4">
    <source>
        <dbReference type="Pfam" id="PF01420"/>
    </source>
</evidence>
<dbReference type="GO" id="GO:0009035">
    <property type="term" value="F:type I site-specific deoxyribonuclease activity"/>
    <property type="evidence" value="ECO:0007669"/>
    <property type="project" value="UniProtKB-EC"/>
</dbReference>
<keyword evidence="5" id="KW-0378">Hydrolase</keyword>
<sequence length="419" mass="47759">MKVIEGWSEKKLSELAEYINGYSFKPDDWGEDGLPIIRIEQLKNPNELIDYSSGKIPQKNIIENGDLIFSWSASLFLRIWQHGRAALNQHLFKVIEKEGVDRVFLKLFIEFYLPELTKASHGSTMQHITRKELDRFRAPFPISKFEQTKIAEILSKVDQAIEQTEALIAKKQRIKTGLMQDLLTRGIDEHGNLRSEETHEFKDSPLGRIPVEWEVKPCAALCREIVVGIVIRPAQYYRPEGIPVLRSANVRENTIFCDDLVFISKTDNEMLSKSRLREGDLVTVRTGYPGTTSVIPRELDGSNCVDLVISRPKNEVIRSNFLSIWVNSDNGKRQVLEGQGGLAQQHFNVGEMRTLLVKVPDISEQEKIERILILQSSVLEDLTRTLQKLFSLKTALMQDLLTGKTRVTALFNQTEVADV</sequence>
<dbReference type="REBASE" id="109162">
    <property type="entry name" value="S.MmaS6ORF2498P"/>
</dbReference>
<dbReference type="PANTHER" id="PTHR30408:SF12">
    <property type="entry name" value="TYPE I RESTRICTION ENZYME MJAVIII SPECIFICITY SUBUNIT"/>
    <property type="match status" value="1"/>
</dbReference>
<comment type="similarity">
    <text evidence="1">Belongs to the type-I restriction system S methylase family.</text>
</comment>
<dbReference type="EC" id="3.1.21.3" evidence="5"/>
<dbReference type="AlphaFoldDB" id="A0A0E3RLC4"/>
<dbReference type="InterPro" id="IPR044946">
    <property type="entry name" value="Restrct_endonuc_typeI_TRD_sf"/>
</dbReference>
<dbReference type="RefSeq" id="WP_052728074.1">
    <property type="nucleotide sequence ID" value="NZ_CP009512.1"/>
</dbReference>
<proteinExistence type="inferred from homology"/>
<evidence type="ECO:0000256" key="2">
    <source>
        <dbReference type="ARBA" id="ARBA00022747"/>
    </source>
</evidence>
<dbReference type="PATRIC" id="fig|213585.10.peg.3157"/>
<evidence type="ECO:0000313" key="6">
    <source>
        <dbReference type="Proteomes" id="UP000033097"/>
    </source>
</evidence>
<evidence type="ECO:0000256" key="1">
    <source>
        <dbReference type="ARBA" id="ARBA00010923"/>
    </source>
</evidence>
<dbReference type="Proteomes" id="UP000033097">
    <property type="component" value="Chromosome"/>
</dbReference>
<keyword evidence="3" id="KW-0238">DNA-binding</keyword>
<keyword evidence="2" id="KW-0680">Restriction system</keyword>
<dbReference type="Pfam" id="PF01420">
    <property type="entry name" value="Methylase_S"/>
    <property type="match status" value="1"/>
</dbReference>